<reference evidence="2 3" key="1">
    <citation type="submission" date="2022-04" db="EMBL/GenBank/DDBJ databases">
        <title>Leucobacter sp. isolated from rhizosphere of onion.</title>
        <authorList>
            <person name="Won M."/>
            <person name="Lee C.-M."/>
            <person name="Woen H.-Y."/>
            <person name="Kwon S.-W."/>
        </authorList>
    </citation>
    <scope>NUCLEOTIDE SEQUENCE [LARGE SCALE GENOMIC DNA]</scope>
    <source>
        <strain evidence="2 3">H25R-14</strain>
    </source>
</reference>
<feature type="transmembrane region" description="Helical" evidence="1">
    <location>
        <begin position="131"/>
        <end position="148"/>
    </location>
</feature>
<evidence type="ECO:0008006" key="4">
    <source>
        <dbReference type="Google" id="ProtNLM"/>
    </source>
</evidence>
<protein>
    <recommendedName>
        <fullName evidence="4">DoxX family membrane protein</fullName>
    </recommendedName>
</protein>
<evidence type="ECO:0000256" key="1">
    <source>
        <dbReference type="SAM" id="Phobius"/>
    </source>
</evidence>
<dbReference type="PANTHER" id="PTHR36974">
    <property type="entry name" value="MEMBRANE PROTEIN-RELATED"/>
    <property type="match status" value="1"/>
</dbReference>
<dbReference type="Proteomes" id="UP000831775">
    <property type="component" value="Chromosome"/>
</dbReference>
<feature type="transmembrane region" description="Helical" evidence="1">
    <location>
        <begin position="66"/>
        <end position="85"/>
    </location>
</feature>
<evidence type="ECO:0000313" key="3">
    <source>
        <dbReference type="Proteomes" id="UP000831775"/>
    </source>
</evidence>
<name>A0ABY4FT89_9MICO</name>
<evidence type="ECO:0000313" key="2">
    <source>
        <dbReference type="EMBL" id="UOQ59475.1"/>
    </source>
</evidence>
<proteinExistence type="predicted"/>
<feature type="transmembrane region" description="Helical" evidence="1">
    <location>
        <begin position="28"/>
        <end position="46"/>
    </location>
</feature>
<organism evidence="2 3">
    <name type="scientific">Leucobacter rhizosphaerae</name>
    <dbReference type="NCBI Taxonomy" id="2932245"/>
    <lineage>
        <taxon>Bacteria</taxon>
        <taxon>Bacillati</taxon>
        <taxon>Actinomycetota</taxon>
        <taxon>Actinomycetes</taxon>
        <taxon>Micrococcales</taxon>
        <taxon>Microbacteriaceae</taxon>
        <taxon>Leucobacter</taxon>
    </lineage>
</organism>
<dbReference type="RefSeq" id="WP_244684509.1">
    <property type="nucleotide sequence ID" value="NZ_CP095043.1"/>
</dbReference>
<keyword evidence="3" id="KW-1185">Reference proteome</keyword>
<gene>
    <name evidence="2" type="ORF">MUN76_10465</name>
</gene>
<dbReference type="PANTHER" id="PTHR36974:SF1">
    <property type="entry name" value="DOXX FAMILY MEMBRANE PROTEIN"/>
    <property type="match status" value="1"/>
</dbReference>
<keyword evidence="1" id="KW-0472">Membrane</keyword>
<keyword evidence="1" id="KW-1133">Transmembrane helix</keyword>
<dbReference type="EMBL" id="CP095043">
    <property type="protein sequence ID" value="UOQ59475.1"/>
    <property type="molecule type" value="Genomic_DNA"/>
</dbReference>
<keyword evidence="1" id="KW-0812">Transmembrane</keyword>
<sequence>MPDPAPLTRRVLRAATAPPPRATPLQHVARIVLGVFLLFAGISHLTFARGQFQAQVPDWVPADKDFVVIASGIVEITLGGALVTLGRFRIPVGWIVAAFFIAIFPGNISQFVTRTDAFGLTSDAARGIRLIFQPLLVLWALWSCGALTRRRGRVRD</sequence>
<accession>A0ABY4FT89</accession>
<feature type="transmembrane region" description="Helical" evidence="1">
    <location>
        <begin position="92"/>
        <end position="111"/>
    </location>
</feature>